<keyword evidence="5" id="KW-0479">Metal-binding</keyword>
<dbReference type="AlphaFoldDB" id="A0A1D6LLE8"/>
<name>A0A1D6LLE8_MAIZE</name>
<dbReference type="GO" id="GO:0008270">
    <property type="term" value="F:zinc ion binding"/>
    <property type="evidence" value="ECO:0007669"/>
    <property type="project" value="UniProtKB-KW"/>
</dbReference>
<evidence type="ECO:0000256" key="5">
    <source>
        <dbReference type="RuleBase" id="RU364033"/>
    </source>
</evidence>
<sequence>MGKKAPKLDTDLTCPFCNHPGIVQCNIFFKERRIFVVASCSVDKETYATKQGPIYTRATRTFYRSPDCIARGSRKDSDM</sequence>
<accession>A0A1D6LLE8</accession>
<dbReference type="Gene3D" id="2.20.25.190">
    <property type="match status" value="1"/>
</dbReference>
<keyword evidence="3 5" id="KW-0862">Zinc</keyword>
<dbReference type="Pfam" id="PF05129">
    <property type="entry name" value="Zn_ribbon_Elf1"/>
    <property type="match status" value="1"/>
</dbReference>
<evidence type="ECO:0000313" key="6">
    <source>
        <dbReference type="EMBL" id="AQK80514.1"/>
    </source>
</evidence>
<comment type="similarity">
    <text evidence="2 5">Belongs to the ELOF1 family.</text>
</comment>
<evidence type="ECO:0000256" key="3">
    <source>
        <dbReference type="ARBA" id="ARBA00022833"/>
    </source>
</evidence>
<proteinExistence type="inferred from homology"/>
<dbReference type="EMBL" id="CM000782">
    <property type="protein sequence ID" value="AQK80514.1"/>
    <property type="molecule type" value="Genomic_DNA"/>
</dbReference>
<keyword evidence="4 5" id="KW-0539">Nucleus</keyword>
<comment type="function">
    <text evidence="5">Transcription elongation factor implicated in the maintenance of proper chromatin structure in actively transcribed regions.</text>
</comment>
<evidence type="ECO:0000256" key="4">
    <source>
        <dbReference type="ARBA" id="ARBA00023242"/>
    </source>
</evidence>
<dbReference type="GO" id="GO:0005634">
    <property type="term" value="C:nucleus"/>
    <property type="evidence" value="ECO:0007669"/>
    <property type="project" value="UniProtKB-SubCell"/>
</dbReference>
<gene>
    <name evidence="6" type="ORF">ZEAMMB73_Zm00001d036264</name>
</gene>
<dbReference type="STRING" id="4577.A0A1D6LLE8"/>
<organism evidence="6">
    <name type="scientific">Zea mays</name>
    <name type="common">Maize</name>
    <dbReference type="NCBI Taxonomy" id="4577"/>
    <lineage>
        <taxon>Eukaryota</taxon>
        <taxon>Viridiplantae</taxon>
        <taxon>Streptophyta</taxon>
        <taxon>Embryophyta</taxon>
        <taxon>Tracheophyta</taxon>
        <taxon>Spermatophyta</taxon>
        <taxon>Magnoliopsida</taxon>
        <taxon>Liliopsida</taxon>
        <taxon>Poales</taxon>
        <taxon>Poaceae</taxon>
        <taxon>PACMAD clade</taxon>
        <taxon>Panicoideae</taxon>
        <taxon>Andropogonodae</taxon>
        <taxon>Andropogoneae</taxon>
        <taxon>Tripsacinae</taxon>
        <taxon>Zea</taxon>
    </lineage>
</organism>
<dbReference type="SUPFAM" id="SSF57783">
    <property type="entry name" value="Zinc beta-ribbon"/>
    <property type="match status" value="1"/>
</dbReference>
<evidence type="ECO:0000256" key="1">
    <source>
        <dbReference type="ARBA" id="ARBA00004123"/>
    </source>
</evidence>
<protein>
    <recommendedName>
        <fullName evidence="5">Transcription elongation factor 1 homolog</fullName>
    </recommendedName>
</protein>
<dbReference type="InterPro" id="IPR038567">
    <property type="entry name" value="T_Elf1_sf"/>
</dbReference>
<dbReference type="InParanoid" id="A0A1D6LLE8"/>
<reference evidence="6" key="1">
    <citation type="submission" date="2015-12" db="EMBL/GenBank/DDBJ databases">
        <title>Update maize B73 reference genome by single molecule sequencing technologies.</title>
        <authorList>
            <consortium name="Maize Genome Sequencing Project"/>
            <person name="Ware D."/>
        </authorList>
    </citation>
    <scope>NUCLEOTIDE SEQUENCE</scope>
    <source>
        <tissue evidence="6">Seedling</tissue>
    </source>
</reference>
<keyword evidence="5" id="KW-0863">Zinc-finger</keyword>
<dbReference type="SMR" id="A0A1D6LLE8"/>
<evidence type="ECO:0000256" key="2">
    <source>
        <dbReference type="ARBA" id="ARBA00009730"/>
    </source>
</evidence>
<dbReference type="InterPro" id="IPR007808">
    <property type="entry name" value="Elf1"/>
</dbReference>
<keyword evidence="5" id="KW-0804">Transcription</keyword>
<comment type="subcellular location">
    <subcellularLocation>
        <location evidence="1 5">Nucleus</location>
    </subcellularLocation>
</comment>
<keyword evidence="5" id="KW-0805">Transcription regulation</keyword>